<evidence type="ECO:0000313" key="3">
    <source>
        <dbReference type="Proteomes" id="UP000712281"/>
    </source>
</evidence>
<sequence length="118" mass="13571">MGCESLVCDSRFSIDVCPSDSGFGVVSQVRDPKHPWPPPGFFLFDEQSGRGWCIVMVQLSLVVIICGWFRFIIVQTLEQKEIMMMRNGWDKQKNANAMDNYNGTRYLLQRKCLGWIAM</sequence>
<organism evidence="2 3">
    <name type="scientific">Brassica cretica</name>
    <name type="common">Mustard</name>
    <dbReference type="NCBI Taxonomy" id="69181"/>
    <lineage>
        <taxon>Eukaryota</taxon>
        <taxon>Viridiplantae</taxon>
        <taxon>Streptophyta</taxon>
        <taxon>Embryophyta</taxon>
        <taxon>Tracheophyta</taxon>
        <taxon>Spermatophyta</taxon>
        <taxon>Magnoliopsida</taxon>
        <taxon>eudicotyledons</taxon>
        <taxon>Gunneridae</taxon>
        <taxon>Pentapetalae</taxon>
        <taxon>rosids</taxon>
        <taxon>malvids</taxon>
        <taxon>Brassicales</taxon>
        <taxon>Brassicaceae</taxon>
        <taxon>Brassiceae</taxon>
        <taxon>Brassica</taxon>
    </lineage>
</organism>
<reference evidence="2" key="1">
    <citation type="submission" date="2019-12" db="EMBL/GenBank/DDBJ databases">
        <title>Genome sequencing and annotation of Brassica cretica.</title>
        <authorList>
            <person name="Studholme D.J."/>
            <person name="Sarris P.F."/>
        </authorList>
    </citation>
    <scope>NUCLEOTIDE SEQUENCE</scope>
    <source>
        <strain evidence="2">PFS-001/15</strain>
        <tissue evidence="2">Leaf</tissue>
    </source>
</reference>
<dbReference type="Proteomes" id="UP000712281">
    <property type="component" value="Unassembled WGS sequence"/>
</dbReference>
<comment type="caution">
    <text evidence="2">The sequence shown here is derived from an EMBL/GenBank/DDBJ whole genome shotgun (WGS) entry which is preliminary data.</text>
</comment>
<keyword evidence="1" id="KW-0472">Membrane</keyword>
<dbReference type="EMBL" id="QGKW02001988">
    <property type="protein sequence ID" value="KAF2551211.1"/>
    <property type="molecule type" value="Genomic_DNA"/>
</dbReference>
<dbReference type="AlphaFoldDB" id="A0A8S9GXI2"/>
<proteinExistence type="predicted"/>
<evidence type="ECO:0000256" key="1">
    <source>
        <dbReference type="SAM" id="Phobius"/>
    </source>
</evidence>
<feature type="transmembrane region" description="Helical" evidence="1">
    <location>
        <begin position="49"/>
        <end position="73"/>
    </location>
</feature>
<keyword evidence="1" id="KW-1133">Transmembrane helix</keyword>
<accession>A0A8S9GXI2</accession>
<evidence type="ECO:0000313" key="2">
    <source>
        <dbReference type="EMBL" id="KAF2551211.1"/>
    </source>
</evidence>
<protein>
    <submittedName>
        <fullName evidence="2">Uncharacterized protein</fullName>
    </submittedName>
</protein>
<name>A0A8S9GXI2_BRACR</name>
<gene>
    <name evidence="2" type="ORF">F2Q68_00033847</name>
</gene>
<keyword evidence="1" id="KW-0812">Transmembrane</keyword>